<sequence>MHKSDAEYIILRILKDNPKVTQREMAKELGLSLGKTNYVVRALIDKGWVKLSNFKRSDNKLGYIYLLTPEGLSEKTTLAQNFLNRKSEEYNRLKKEIEMLKNEL</sequence>
<dbReference type="SUPFAM" id="SSF46785">
    <property type="entry name" value="Winged helix' DNA-binding domain"/>
    <property type="match status" value="1"/>
</dbReference>
<accession>A0A382T8V4</accession>
<evidence type="ECO:0000313" key="1">
    <source>
        <dbReference type="EMBL" id="SVD18486.1"/>
    </source>
</evidence>
<dbReference type="NCBIfam" id="TIGR04176">
    <property type="entry name" value="MarR_EPS"/>
    <property type="match status" value="1"/>
</dbReference>
<dbReference type="InterPro" id="IPR036388">
    <property type="entry name" value="WH-like_DNA-bd_sf"/>
</dbReference>
<gene>
    <name evidence="1" type="ORF">METZ01_LOCUS371340</name>
</gene>
<protein>
    <recommendedName>
        <fullName evidence="2">HTH marR-type domain-containing protein</fullName>
    </recommendedName>
</protein>
<dbReference type="AlphaFoldDB" id="A0A382T8V4"/>
<dbReference type="InterPro" id="IPR026433">
    <property type="entry name" value="MarR_EPS"/>
</dbReference>
<dbReference type="EMBL" id="UINC01134749">
    <property type="protein sequence ID" value="SVD18486.1"/>
    <property type="molecule type" value="Genomic_DNA"/>
</dbReference>
<dbReference type="Gene3D" id="1.10.10.10">
    <property type="entry name" value="Winged helix-like DNA-binding domain superfamily/Winged helix DNA-binding domain"/>
    <property type="match status" value="1"/>
</dbReference>
<organism evidence="1">
    <name type="scientific">marine metagenome</name>
    <dbReference type="NCBI Taxonomy" id="408172"/>
    <lineage>
        <taxon>unclassified sequences</taxon>
        <taxon>metagenomes</taxon>
        <taxon>ecological metagenomes</taxon>
    </lineage>
</organism>
<evidence type="ECO:0008006" key="2">
    <source>
        <dbReference type="Google" id="ProtNLM"/>
    </source>
</evidence>
<dbReference type="Pfam" id="PF13412">
    <property type="entry name" value="HTH_24"/>
    <property type="match status" value="1"/>
</dbReference>
<proteinExistence type="predicted"/>
<name>A0A382T8V4_9ZZZZ</name>
<reference evidence="1" key="1">
    <citation type="submission" date="2018-05" db="EMBL/GenBank/DDBJ databases">
        <authorList>
            <person name="Lanie J.A."/>
            <person name="Ng W.-L."/>
            <person name="Kazmierczak K.M."/>
            <person name="Andrzejewski T.M."/>
            <person name="Davidsen T.M."/>
            <person name="Wayne K.J."/>
            <person name="Tettelin H."/>
            <person name="Glass J.I."/>
            <person name="Rusch D."/>
            <person name="Podicherti R."/>
            <person name="Tsui H.-C.T."/>
            <person name="Winkler M.E."/>
        </authorList>
    </citation>
    <scope>NUCLEOTIDE SEQUENCE</scope>
</reference>
<dbReference type="InterPro" id="IPR036390">
    <property type="entry name" value="WH_DNA-bd_sf"/>
</dbReference>